<evidence type="ECO:0000313" key="6">
    <source>
        <dbReference type="Proteomes" id="UP000002219"/>
    </source>
</evidence>
<name>D7B5D3_NOCDD</name>
<dbReference type="HOGENOM" id="CLU_043148_1_1_11"/>
<dbReference type="STRING" id="446468.Ndas_1772"/>
<keyword evidence="4" id="KW-0670">Pyruvate</keyword>
<dbReference type="RefSeq" id="WP_013152807.1">
    <property type="nucleotide sequence ID" value="NC_014210.1"/>
</dbReference>
<dbReference type="GO" id="GO:0008654">
    <property type="term" value="P:phospholipid biosynthetic process"/>
    <property type="evidence" value="ECO:0007669"/>
    <property type="project" value="InterPro"/>
</dbReference>
<evidence type="ECO:0000256" key="3">
    <source>
        <dbReference type="ARBA" id="ARBA00023239"/>
    </source>
</evidence>
<keyword evidence="6" id="KW-1185">Reference proteome</keyword>
<dbReference type="AlphaFoldDB" id="D7B5D3"/>
<dbReference type="InterPro" id="IPR003817">
    <property type="entry name" value="PS_Dcarbxylase"/>
</dbReference>
<accession>D7B5D3</accession>
<evidence type="ECO:0000256" key="2">
    <source>
        <dbReference type="ARBA" id="ARBA00023145"/>
    </source>
</evidence>
<protein>
    <submittedName>
        <fullName evidence="5">Phosphatidylserine decarboxylase-related protein</fullName>
    </submittedName>
</protein>
<proteinExistence type="predicted"/>
<sequence>MPQDQIQDIDEFVALIESWYREDFGGFATMYDAAIRHVRPVPEDAPEEVRHDWRGRTINDLCDFFREWERWRPGVSNGLDYIEKFSWISYENDYGMVFLTSGPGCRMTALFTELQGRYMDSDASLGLVDEWMRELGPRMDDYVVPAGGYRNFNEFFVRGVKRGKRPVDAPGDGSVVVAPADCVVNMIVGELTEETRIPVKTVTMNVRQLLDGSDYASRFVGGTAVSCFLLPKSYHRYHSPVAGRVVESRDDVGGVYYGMRNFPDMLNKGNIGYGYDYSMFEHFRRGYLVIATGGNGNGLVGMVPVGLNSIASVEFRQKFAKVTREDPVDVDKGEEIGCFKYGGSLNILLFEKGRFPALQLLQGQRIGNFEDPETSPAFFTGSWRTPSRRLGS</sequence>
<dbReference type="eggNOG" id="COG0688">
    <property type="taxonomic scope" value="Bacteria"/>
</dbReference>
<organism evidence="5 6">
    <name type="scientific">Nocardiopsis dassonvillei (strain ATCC 23218 / DSM 43111 / CIP 107115 / JCM 7437 / KCTC 9190 / NBRC 14626 / NCTC 10488 / NRRL B-5397 / IMRU 509)</name>
    <name type="common">Actinomadura dassonvillei</name>
    <dbReference type="NCBI Taxonomy" id="446468"/>
    <lineage>
        <taxon>Bacteria</taxon>
        <taxon>Bacillati</taxon>
        <taxon>Actinomycetota</taxon>
        <taxon>Actinomycetes</taxon>
        <taxon>Streptosporangiales</taxon>
        <taxon>Nocardiopsidaceae</taxon>
        <taxon>Nocardiopsis</taxon>
    </lineage>
</organism>
<dbReference type="GeneID" id="91484372"/>
<evidence type="ECO:0000256" key="4">
    <source>
        <dbReference type="ARBA" id="ARBA00023317"/>
    </source>
</evidence>
<keyword evidence="3" id="KW-0456">Lyase</keyword>
<evidence type="ECO:0000313" key="5">
    <source>
        <dbReference type="EMBL" id="ADH67200.1"/>
    </source>
</evidence>
<dbReference type="Pfam" id="PF02666">
    <property type="entry name" value="PS_Dcarbxylase"/>
    <property type="match status" value="1"/>
</dbReference>
<gene>
    <name evidence="5" type="ordered locus">Ndas_1772</name>
</gene>
<dbReference type="GO" id="GO:0004609">
    <property type="term" value="F:phosphatidylserine decarboxylase activity"/>
    <property type="evidence" value="ECO:0007669"/>
    <property type="project" value="InterPro"/>
</dbReference>
<dbReference type="KEGG" id="nda:Ndas_1772"/>
<dbReference type="EMBL" id="CP002040">
    <property type="protein sequence ID" value="ADH67200.1"/>
    <property type="molecule type" value="Genomic_DNA"/>
</dbReference>
<dbReference type="PANTHER" id="PTHR10067:SF13">
    <property type="entry name" value="PHOSPHATIDYLSERINE DECARBOXYLASE"/>
    <property type="match status" value="1"/>
</dbReference>
<keyword evidence="1" id="KW-0210">Decarboxylase</keyword>
<keyword evidence="2" id="KW-0865">Zymogen</keyword>
<dbReference type="Proteomes" id="UP000002219">
    <property type="component" value="Chromosome 1"/>
</dbReference>
<reference evidence="5 6" key="1">
    <citation type="journal article" date="2010" name="Stand. Genomic Sci.">
        <title>Complete genome sequence of Nocardiopsis dassonvillei type strain (IMRU 509).</title>
        <authorList>
            <person name="Sun H."/>
            <person name="Lapidus A."/>
            <person name="Nolan M."/>
            <person name="Lucas S."/>
            <person name="Del Rio T.G."/>
            <person name="Tice H."/>
            <person name="Cheng J.F."/>
            <person name="Tapia R."/>
            <person name="Han C."/>
            <person name="Goodwin L."/>
            <person name="Pitluck S."/>
            <person name="Pagani I."/>
            <person name="Ivanova N."/>
            <person name="Mavromatis K."/>
            <person name="Mikhailova N."/>
            <person name="Pati A."/>
            <person name="Chen A."/>
            <person name="Palaniappan K."/>
            <person name="Land M."/>
            <person name="Hauser L."/>
            <person name="Chang Y.J."/>
            <person name="Jeffries C.D."/>
            <person name="Djao O.D."/>
            <person name="Rohde M."/>
            <person name="Sikorski J."/>
            <person name="Goker M."/>
            <person name="Woyke T."/>
            <person name="Bristow J."/>
            <person name="Eisen J.A."/>
            <person name="Markowitz V."/>
            <person name="Hugenholtz P."/>
            <person name="Kyrpides N.C."/>
            <person name="Klenk H.P."/>
        </authorList>
    </citation>
    <scope>NUCLEOTIDE SEQUENCE [LARGE SCALE GENOMIC DNA]</scope>
    <source>
        <strain evidence="6">ATCC 23218 / DSM 43111 / CIP 107115 / JCM 7437 / KCTC 9190 / NBRC 14626 / NCTC 10488 / NRRL B-5397 / IMRU 509</strain>
    </source>
</reference>
<evidence type="ECO:0000256" key="1">
    <source>
        <dbReference type="ARBA" id="ARBA00022793"/>
    </source>
</evidence>
<dbReference type="OrthoDB" id="9802030at2"/>
<dbReference type="PANTHER" id="PTHR10067">
    <property type="entry name" value="PHOSPHATIDYLSERINE DECARBOXYLASE"/>
    <property type="match status" value="1"/>
</dbReference>